<sequence length="87" mass="9737">MATEVMRVCLSENGKEFLLYSDNGETLERVIAVKDFAAVGESAKEAAEIAFRDDYAERNGRDYMSCMGYQDCAPGMCDEHYENEGAF</sequence>
<evidence type="ECO:0000313" key="1">
    <source>
        <dbReference type="EMBL" id="QGH79568.1"/>
    </source>
</evidence>
<reference evidence="1 2" key="1">
    <citation type="submission" date="2019-08" db="EMBL/GenBank/DDBJ databases">
        <authorList>
            <person name="Anderson K.N."/>
            <person name="Nick C.D."/>
            <person name="Roberts T.L."/>
            <person name="Webster M."/>
            <person name="Summerhill K.A."/>
            <person name="Layton S.R."/>
            <person name="Smith B.R."/>
            <person name="Hughes L.E."/>
            <person name="Garlena R.A."/>
            <person name="Russell D.A."/>
            <person name="Pope W.H."/>
            <person name="Jacobs-Sera D."/>
            <person name="Hatfull G.F."/>
        </authorList>
    </citation>
    <scope>NUCLEOTIDE SEQUENCE [LARGE SCALE GENOMIC DNA]</scope>
</reference>
<proteinExistence type="predicted"/>
<dbReference type="EMBL" id="MN369754">
    <property type="protein sequence ID" value="QGH79568.1"/>
    <property type="molecule type" value="Genomic_DNA"/>
</dbReference>
<organism evidence="1 2">
    <name type="scientific">Streptomyces phage Limpid</name>
    <dbReference type="NCBI Taxonomy" id="2653770"/>
    <lineage>
        <taxon>Viruses</taxon>
        <taxon>Duplodnaviria</taxon>
        <taxon>Heunggongvirae</taxon>
        <taxon>Uroviricota</taxon>
        <taxon>Caudoviricetes</taxon>
        <taxon>Stanwilliamsviridae</taxon>
        <taxon>Loccivirinae</taxon>
        <taxon>Annadreamyvirus</taxon>
        <taxon>Annadreamyvirus annadreamy</taxon>
    </lineage>
</organism>
<dbReference type="Proteomes" id="UP000359050">
    <property type="component" value="Genome"/>
</dbReference>
<evidence type="ECO:0000313" key="2">
    <source>
        <dbReference type="Proteomes" id="UP000359050"/>
    </source>
</evidence>
<name>A0A5Q2WNY3_9CAUD</name>
<accession>A0A5Q2WNY3</accession>
<gene>
    <name evidence="1" type="primary">267</name>
    <name evidence="1" type="ORF">SEA_LIMPID_267</name>
</gene>
<protein>
    <submittedName>
        <fullName evidence="1">Uncharacterized protein</fullName>
    </submittedName>
</protein>